<dbReference type="EMBL" id="LGST01000018">
    <property type="protein sequence ID" value="KNE00489.1"/>
    <property type="molecule type" value="Genomic_DNA"/>
</dbReference>
<sequence>MSDYEALKIFSRQPVSLEMVEFLAATTCSVIQVKPITSTTNRQGDVVVTPVKKEAVPLTQFISRLIEYSNVQTPTLMASLVYLNRLRNALPGNAVGIETTRHRIFLASLILSAKSLNDSSPLNKHWTKYTDGLLSNKDVNSAERELIGILKWNLRVDEKELVAALQPFLTRIKKHLQRKQELECNAKAEYYRMSSFYSNNSLASSRSSSKSSIFSASGSNYSLRSSASSSHNLVAEKDALYSSPANTARMPLAARLSTTLNQMRKIDYYKASDDSGCSGGLLPPAVV</sequence>
<dbReference type="PANTHER" id="PTHR15615">
    <property type="match status" value="1"/>
</dbReference>
<dbReference type="CDD" id="cd20557">
    <property type="entry name" value="CYCLIN_ScPCL1-like"/>
    <property type="match status" value="1"/>
</dbReference>
<dbReference type="VEuPathDB" id="FungiDB:B9J08_000263"/>
<feature type="domain" description="Cyclin N-terminal" evidence="1">
    <location>
        <begin position="58"/>
        <end position="155"/>
    </location>
</feature>
<dbReference type="PIRSF" id="PIRSF016511">
    <property type="entry name" value="Cyclin_Pcl"/>
    <property type="match status" value="1"/>
</dbReference>
<accession>A0A0L0P2H3</accession>
<dbReference type="InterPro" id="IPR012104">
    <property type="entry name" value="PHO85_cyclin_1/2/9"/>
</dbReference>
<dbReference type="AlphaFoldDB" id="A0A0L0P2H3"/>
<proteinExistence type="predicted"/>
<dbReference type="PANTHER" id="PTHR15615:SF10">
    <property type="entry name" value="PHO85 CYCLIN-2-RELATED"/>
    <property type="match status" value="1"/>
</dbReference>
<protein>
    <recommendedName>
        <fullName evidence="1">Cyclin N-terminal domain-containing protein</fullName>
    </recommendedName>
</protein>
<dbReference type="InterPro" id="IPR013922">
    <property type="entry name" value="Cyclin_PHO80-like"/>
</dbReference>
<evidence type="ECO:0000259" key="1">
    <source>
        <dbReference type="Pfam" id="PF00134"/>
    </source>
</evidence>
<name>A0A0L0P2H3_CANAR</name>
<dbReference type="VEuPathDB" id="FungiDB:CJI97_000264"/>
<gene>
    <name evidence="2" type="ORF">QG37_02520</name>
</gene>
<dbReference type="GO" id="GO:0005634">
    <property type="term" value="C:nucleus"/>
    <property type="evidence" value="ECO:0007669"/>
    <property type="project" value="TreeGrafter"/>
</dbReference>
<organism evidence="2 3">
    <name type="scientific">Candidozyma auris</name>
    <name type="common">Yeast</name>
    <name type="synonym">Candida auris</name>
    <dbReference type="NCBI Taxonomy" id="498019"/>
    <lineage>
        <taxon>Eukaryota</taxon>
        <taxon>Fungi</taxon>
        <taxon>Dikarya</taxon>
        <taxon>Ascomycota</taxon>
        <taxon>Saccharomycotina</taxon>
        <taxon>Pichiomycetes</taxon>
        <taxon>Metschnikowiaceae</taxon>
        <taxon>Candidozyma</taxon>
    </lineage>
</organism>
<dbReference type="VEuPathDB" id="FungiDB:QG37_02520"/>
<dbReference type="GO" id="GO:0016538">
    <property type="term" value="F:cyclin-dependent protein serine/threonine kinase regulator activity"/>
    <property type="evidence" value="ECO:0007669"/>
    <property type="project" value="TreeGrafter"/>
</dbReference>
<dbReference type="GO" id="GO:0019901">
    <property type="term" value="F:protein kinase binding"/>
    <property type="evidence" value="ECO:0007669"/>
    <property type="project" value="InterPro"/>
</dbReference>
<evidence type="ECO:0000313" key="3">
    <source>
        <dbReference type="Proteomes" id="UP000037122"/>
    </source>
</evidence>
<dbReference type="Pfam" id="PF00134">
    <property type="entry name" value="Cyclin_N"/>
    <property type="match status" value="1"/>
</dbReference>
<reference evidence="3" key="1">
    <citation type="journal article" date="2015" name="BMC Genomics">
        <title>Draft genome of a commonly misdiagnosed multidrug resistant pathogen Candida auris.</title>
        <authorList>
            <person name="Chatterjee S."/>
            <person name="Alampalli S.V."/>
            <person name="Nageshan R.K."/>
            <person name="Chettiar S.T."/>
            <person name="Joshi S."/>
            <person name="Tatu U.S."/>
        </authorList>
    </citation>
    <scope>NUCLEOTIDE SEQUENCE [LARGE SCALE GENOMIC DNA]</scope>
    <source>
        <strain evidence="3">6684</strain>
    </source>
</reference>
<dbReference type="InterPro" id="IPR006671">
    <property type="entry name" value="Cyclin_N"/>
</dbReference>
<dbReference type="GO" id="GO:0000307">
    <property type="term" value="C:cyclin-dependent protein kinase holoenzyme complex"/>
    <property type="evidence" value="ECO:0007669"/>
    <property type="project" value="UniProtKB-ARBA"/>
</dbReference>
<dbReference type="VEuPathDB" id="FungiDB:CJJ09_002235"/>
<dbReference type="SUPFAM" id="SSF47954">
    <property type="entry name" value="Cyclin-like"/>
    <property type="match status" value="1"/>
</dbReference>
<dbReference type="GO" id="GO:0051726">
    <property type="term" value="P:regulation of cell cycle"/>
    <property type="evidence" value="ECO:0007669"/>
    <property type="project" value="InterPro"/>
</dbReference>
<dbReference type="Proteomes" id="UP000037122">
    <property type="component" value="Unassembled WGS sequence"/>
</dbReference>
<dbReference type="VEuPathDB" id="FungiDB:CJI96_0000989"/>
<dbReference type="Gene3D" id="1.10.472.10">
    <property type="entry name" value="Cyclin-like"/>
    <property type="match status" value="1"/>
</dbReference>
<comment type="caution">
    <text evidence="2">The sequence shown here is derived from an EMBL/GenBank/DDBJ whole genome shotgun (WGS) entry which is preliminary data.</text>
</comment>
<evidence type="ECO:0000313" key="2">
    <source>
        <dbReference type="EMBL" id="KNE00489.1"/>
    </source>
</evidence>
<dbReference type="VEuPathDB" id="FungiDB:CJJ07_001620"/>
<dbReference type="InterPro" id="IPR036915">
    <property type="entry name" value="Cyclin-like_sf"/>
</dbReference>